<proteinExistence type="inferred from homology"/>
<dbReference type="NCBIfam" id="TIGR03003">
    <property type="entry name" value="ectoine_ehuD"/>
    <property type="match status" value="1"/>
</dbReference>
<evidence type="ECO:0000256" key="2">
    <source>
        <dbReference type="ARBA" id="ARBA00022448"/>
    </source>
</evidence>
<comment type="similarity">
    <text evidence="8">Belongs to the binding-protein-dependent transport system permease family.</text>
</comment>
<feature type="transmembrane region" description="Helical" evidence="8">
    <location>
        <begin position="190"/>
        <end position="212"/>
    </location>
</feature>
<dbReference type="InterPro" id="IPR035906">
    <property type="entry name" value="MetI-like_sf"/>
</dbReference>
<protein>
    <submittedName>
        <fullName evidence="11">Ectoine/hydroxyectoine ABC transporter permease subunit EhuD</fullName>
    </submittedName>
</protein>
<sequence>MISNWQWDTFYDSFPIIIQGLGITLGLTIACYLFALIFGFVWPFLNRIPIKPVKWLFTWIMEFIRSTPPLVQLFFIFYALPMIPVIGFTLDPFTSAVLGLGIHFSTYIGEVYRSGIDGVDKGQWEAAKALNFSTRQKWSKIILPQAIPPTIPMLGNYLIIMFKEVPLAASIGVAGILNLANSYGSANFRYLEPLTIVALLFLVLSYPSAILINKLERKMNRRFEKGEPTANKQPAEEEKGAVSQQ</sequence>
<feature type="domain" description="ABC transmembrane type-1" evidence="10">
    <location>
        <begin position="21"/>
        <end position="212"/>
    </location>
</feature>
<evidence type="ECO:0000256" key="4">
    <source>
        <dbReference type="ARBA" id="ARBA00022692"/>
    </source>
</evidence>
<dbReference type="PANTHER" id="PTHR30614:SF0">
    <property type="entry name" value="L-CYSTINE TRANSPORT SYSTEM PERMEASE PROTEIN TCYL"/>
    <property type="match status" value="1"/>
</dbReference>
<dbReference type="Gene3D" id="1.10.3720.10">
    <property type="entry name" value="MetI-like"/>
    <property type="match status" value="1"/>
</dbReference>
<keyword evidence="7 8" id="KW-0472">Membrane</keyword>
<evidence type="ECO:0000256" key="6">
    <source>
        <dbReference type="ARBA" id="ARBA00022989"/>
    </source>
</evidence>
<name>A0ABP3IX50_9BACI</name>
<accession>A0ABP3IX50</accession>
<comment type="subcellular location">
    <subcellularLocation>
        <location evidence="1 8">Cell membrane</location>
        <topology evidence="1 8">Multi-pass membrane protein</topology>
    </subcellularLocation>
</comment>
<evidence type="ECO:0000256" key="1">
    <source>
        <dbReference type="ARBA" id="ARBA00004651"/>
    </source>
</evidence>
<dbReference type="EMBL" id="BAAADM010000008">
    <property type="protein sequence ID" value="GAA0431366.1"/>
    <property type="molecule type" value="Genomic_DNA"/>
</dbReference>
<keyword evidence="4 8" id="KW-0812">Transmembrane</keyword>
<feature type="compositionally biased region" description="Basic and acidic residues" evidence="9">
    <location>
        <begin position="234"/>
        <end position="245"/>
    </location>
</feature>
<dbReference type="PANTHER" id="PTHR30614">
    <property type="entry name" value="MEMBRANE COMPONENT OF AMINO ACID ABC TRANSPORTER"/>
    <property type="match status" value="1"/>
</dbReference>
<evidence type="ECO:0000256" key="8">
    <source>
        <dbReference type="RuleBase" id="RU363032"/>
    </source>
</evidence>
<feature type="transmembrane region" description="Helical" evidence="8">
    <location>
        <begin position="16"/>
        <end position="45"/>
    </location>
</feature>
<keyword evidence="3" id="KW-1003">Cell membrane</keyword>
<evidence type="ECO:0000256" key="7">
    <source>
        <dbReference type="ARBA" id="ARBA00023136"/>
    </source>
</evidence>
<evidence type="ECO:0000313" key="12">
    <source>
        <dbReference type="Proteomes" id="UP001501459"/>
    </source>
</evidence>
<gene>
    <name evidence="11" type="primary">ehuD</name>
    <name evidence="11" type="ORF">GCM10008983_04870</name>
</gene>
<organism evidence="11 12">
    <name type="scientific">Lentibacillus halophilus</name>
    <dbReference type="NCBI Taxonomy" id="295065"/>
    <lineage>
        <taxon>Bacteria</taxon>
        <taxon>Bacillati</taxon>
        <taxon>Bacillota</taxon>
        <taxon>Bacilli</taxon>
        <taxon>Bacillales</taxon>
        <taxon>Bacillaceae</taxon>
        <taxon>Lentibacillus</taxon>
    </lineage>
</organism>
<keyword evidence="2 8" id="KW-0813">Transport</keyword>
<dbReference type="Pfam" id="PF00528">
    <property type="entry name" value="BPD_transp_1"/>
    <property type="match status" value="1"/>
</dbReference>
<evidence type="ECO:0000256" key="3">
    <source>
        <dbReference type="ARBA" id="ARBA00022475"/>
    </source>
</evidence>
<dbReference type="NCBIfam" id="TIGR01726">
    <property type="entry name" value="HEQRo_perm_3TM"/>
    <property type="match status" value="1"/>
</dbReference>
<keyword evidence="12" id="KW-1185">Reference proteome</keyword>
<dbReference type="InterPro" id="IPR010065">
    <property type="entry name" value="AA_ABC_transptr_permease_3TM"/>
</dbReference>
<keyword evidence="6 8" id="KW-1133">Transmembrane helix</keyword>
<dbReference type="CDD" id="cd06261">
    <property type="entry name" value="TM_PBP2"/>
    <property type="match status" value="1"/>
</dbReference>
<feature type="region of interest" description="Disordered" evidence="9">
    <location>
        <begin position="224"/>
        <end position="245"/>
    </location>
</feature>
<dbReference type="InterPro" id="IPR043429">
    <property type="entry name" value="ArtM/GltK/GlnP/TcyL/YhdX-like"/>
</dbReference>
<dbReference type="InterPro" id="IPR014341">
    <property type="entry name" value="Ectoine_EhuD"/>
</dbReference>
<evidence type="ECO:0000259" key="10">
    <source>
        <dbReference type="PROSITE" id="PS50928"/>
    </source>
</evidence>
<evidence type="ECO:0000313" key="11">
    <source>
        <dbReference type="EMBL" id="GAA0431366.1"/>
    </source>
</evidence>
<evidence type="ECO:0000256" key="9">
    <source>
        <dbReference type="SAM" id="MobiDB-lite"/>
    </source>
</evidence>
<dbReference type="InterPro" id="IPR000515">
    <property type="entry name" value="MetI-like"/>
</dbReference>
<reference evidence="12" key="1">
    <citation type="journal article" date="2019" name="Int. J. Syst. Evol. Microbiol.">
        <title>The Global Catalogue of Microorganisms (GCM) 10K type strain sequencing project: providing services to taxonomists for standard genome sequencing and annotation.</title>
        <authorList>
            <consortium name="The Broad Institute Genomics Platform"/>
            <consortium name="The Broad Institute Genome Sequencing Center for Infectious Disease"/>
            <person name="Wu L."/>
            <person name="Ma J."/>
        </authorList>
    </citation>
    <scope>NUCLEOTIDE SEQUENCE [LARGE SCALE GENOMIC DNA]</scope>
    <source>
        <strain evidence="12">JCM 12149</strain>
    </source>
</reference>
<feature type="transmembrane region" description="Helical" evidence="8">
    <location>
        <begin position="167"/>
        <end position="184"/>
    </location>
</feature>
<comment type="caution">
    <text evidence="11">The sequence shown here is derived from an EMBL/GenBank/DDBJ whole genome shotgun (WGS) entry which is preliminary data.</text>
</comment>
<dbReference type="SUPFAM" id="SSF161098">
    <property type="entry name" value="MetI-like"/>
    <property type="match status" value="1"/>
</dbReference>
<dbReference type="RefSeq" id="WP_343750950.1">
    <property type="nucleotide sequence ID" value="NZ_BAAADM010000008.1"/>
</dbReference>
<dbReference type="PROSITE" id="PS50928">
    <property type="entry name" value="ABC_TM1"/>
    <property type="match status" value="1"/>
</dbReference>
<keyword evidence="5" id="KW-0029">Amino-acid transport</keyword>
<dbReference type="Proteomes" id="UP001501459">
    <property type="component" value="Unassembled WGS sequence"/>
</dbReference>
<evidence type="ECO:0000256" key="5">
    <source>
        <dbReference type="ARBA" id="ARBA00022970"/>
    </source>
</evidence>